<keyword evidence="2 3" id="KW-0040">ANK repeat</keyword>
<evidence type="ECO:0000256" key="2">
    <source>
        <dbReference type="ARBA" id="ARBA00023043"/>
    </source>
</evidence>
<feature type="chain" id="PRO_5018759583" evidence="4">
    <location>
        <begin position="23"/>
        <end position="258"/>
    </location>
</feature>
<evidence type="ECO:0000313" key="6">
    <source>
        <dbReference type="Proteomes" id="UP000279284"/>
    </source>
</evidence>
<accession>A0A3S4NH30</accession>
<dbReference type="InterPro" id="IPR036770">
    <property type="entry name" value="Ankyrin_rpt-contain_sf"/>
</dbReference>
<evidence type="ECO:0000256" key="3">
    <source>
        <dbReference type="PROSITE-ProRule" id="PRU00023"/>
    </source>
</evidence>
<evidence type="ECO:0000313" key="5">
    <source>
        <dbReference type="EMBL" id="VEF00095.1"/>
    </source>
</evidence>
<feature type="repeat" description="ANK" evidence="3">
    <location>
        <begin position="109"/>
        <end position="141"/>
    </location>
</feature>
<dbReference type="EMBL" id="LR134313">
    <property type="protein sequence ID" value="VEF00095.1"/>
    <property type="molecule type" value="Genomic_DNA"/>
</dbReference>
<dbReference type="STRING" id="493.BWD07_04000"/>
<organism evidence="5 6">
    <name type="scientific">Neisseria canis</name>
    <dbReference type="NCBI Taxonomy" id="493"/>
    <lineage>
        <taxon>Bacteria</taxon>
        <taxon>Pseudomonadati</taxon>
        <taxon>Pseudomonadota</taxon>
        <taxon>Betaproteobacteria</taxon>
        <taxon>Neisseriales</taxon>
        <taxon>Neisseriaceae</taxon>
        <taxon>Neisseria</taxon>
    </lineage>
</organism>
<protein>
    <submittedName>
        <fullName evidence="5">Ribulose-5-phosphate 4-epimerase and related epimerases and aldolases</fullName>
    </submittedName>
</protein>
<keyword evidence="1" id="KW-0677">Repeat</keyword>
<feature type="repeat" description="ANK" evidence="3">
    <location>
        <begin position="181"/>
        <end position="213"/>
    </location>
</feature>
<dbReference type="InterPro" id="IPR002110">
    <property type="entry name" value="Ankyrin_rpt"/>
</dbReference>
<dbReference type="PROSITE" id="PS50088">
    <property type="entry name" value="ANK_REPEAT"/>
    <property type="match status" value="2"/>
</dbReference>
<dbReference type="SUPFAM" id="SSF48403">
    <property type="entry name" value="Ankyrin repeat"/>
    <property type="match status" value="1"/>
</dbReference>
<dbReference type="GO" id="GO:0004842">
    <property type="term" value="F:ubiquitin-protein transferase activity"/>
    <property type="evidence" value="ECO:0007669"/>
    <property type="project" value="TreeGrafter"/>
</dbReference>
<proteinExistence type="predicted"/>
<dbReference type="GO" id="GO:0085020">
    <property type="term" value="P:protein K6-linked ubiquitination"/>
    <property type="evidence" value="ECO:0007669"/>
    <property type="project" value="TreeGrafter"/>
</dbReference>
<keyword evidence="4" id="KW-0732">Signal</keyword>
<dbReference type="PANTHER" id="PTHR24171">
    <property type="entry name" value="ANKYRIN REPEAT DOMAIN-CONTAINING PROTEIN 39-RELATED"/>
    <property type="match status" value="1"/>
</dbReference>
<dbReference type="PROSITE" id="PS50297">
    <property type="entry name" value="ANK_REP_REGION"/>
    <property type="match status" value="2"/>
</dbReference>
<evidence type="ECO:0000256" key="1">
    <source>
        <dbReference type="ARBA" id="ARBA00022737"/>
    </source>
</evidence>
<dbReference type="KEGG" id="nci:NCTC10296_00683"/>
<dbReference type="PROSITE" id="PS51257">
    <property type="entry name" value="PROKAR_LIPOPROTEIN"/>
    <property type="match status" value="1"/>
</dbReference>
<feature type="signal peptide" evidence="4">
    <location>
        <begin position="1"/>
        <end position="22"/>
    </location>
</feature>
<gene>
    <name evidence="5" type="ORF">NCTC10296_00683</name>
</gene>
<dbReference type="Proteomes" id="UP000279284">
    <property type="component" value="Chromosome"/>
</dbReference>
<dbReference type="PANTHER" id="PTHR24171:SF8">
    <property type="entry name" value="BRCA1-ASSOCIATED RING DOMAIN PROTEIN 1"/>
    <property type="match status" value="1"/>
</dbReference>
<dbReference type="SMART" id="SM00248">
    <property type="entry name" value="ANK"/>
    <property type="match status" value="5"/>
</dbReference>
<dbReference type="Pfam" id="PF12796">
    <property type="entry name" value="Ank_2"/>
    <property type="match status" value="2"/>
</dbReference>
<sequence length="258" mass="28038">MKNFNKPFSIAALIAVSLGLQACESAANKPQSEPTQAASAQGYKGFRFSLEEMQDIANPQKLSWRIFYEKPSEGPDAAWFDAVKRGDLAAVKKMVENGQNLEAKDEASLGQTALGWAAFIGYEDMVDYLIGRGADLNATDRGDVYNVLKSAVLGKNTNIVKKVYAKLKDKTDLNDQTVESDGETLIMVAASNNRIDTVKYLLSLGANPNLVTTQTDKSAGSYNQSALSYACTRGHKEMQQLLISHGAINHRTGKSSCE</sequence>
<dbReference type="OrthoDB" id="198309at2"/>
<keyword evidence="6" id="KW-1185">Reference proteome</keyword>
<evidence type="ECO:0000256" key="4">
    <source>
        <dbReference type="SAM" id="SignalP"/>
    </source>
</evidence>
<dbReference type="RefSeq" id="WP_126326546.1">
    <property type="nucleotide sequence ID" value="NZ_CAUJPY010000021.1"/>
</dbReference>
<dbReference type="Gene3D" id="1.25.40.20">
    <property type="entry name" value="Ankyrin repeat-containing domain"/>
    <property type="match status" value="1"/>
</dbReference>
<dbReference type="AlphaFoldDB" id="A0A3S4NH30"/>
<name>A0A3S4NH30_9NEIS</name>
<reference evidence="5 6" key="1">
    <citation type="submission" date="2018-12" db="EMBL/GenBank/DDBJ databases">
        <authorList>
            <consortium name="Pathogen Informatics"/>
        </authorList>
    </citation>
    <scope>NUCLEOTIDE SEQUENCE [LARGE SCALE GENOMIC DNA]</scope>
    <source>
        <strain evidence="5 6">NCTC10296</strain>
    </source>
</reference>